<organism evidence="2 3">
    <name type="scientific">Cryomorpha ignava</name>
    <dbReference type="NCBI Taxonomy" id="101383"/>
    <lineage>
        <taxon>Bacteria</taxon>
        <taxon>Pseudomonadati</taxon>
        <taxon>Bacteroidota</taxon>
        <taxon>Flavobacteriia</taxon>
        <taxon>Flavobacteriales</taxon>
        <taxon>Cryomorphaceae</taxon>
        <taxon>Cryomorpha</taxon>
    </lineage>
</organism>
<dbReference type="InterPro" id="IPR052532">
    <property type="entry name" value="SUA5_domain"/>
</dbReference>
<protein>
    <submittedName>
        <fullName evidence="2">Threonylcarbamoyl-AMP synthase</fullName>
    </submittedName>
</protein>
<sequence length="203" mass="22629">MLLNIHPENPDEKRMLQVVDVLRSGGVIIYPTDTVYSIGCDVNNVKAVARVAHIKGLKPEKANFSIICYDLSHIAEYARVNTPEYKMMKKNLPGPFTFILNGSSALPKIFKSNKKEVGIRIPDNNIARQLVQMLGNPLIATSVHDDDEVLEYTTDPELIHEKYEKLVDIVINGGYGNNEASTIIDYTSGEPELVRQGIGDLVY</sequence>
<evidence type="ECO:0000313" key="3">
    <source>
        <dbReference type="Proteomes" id="UP000486602"/>
    </source>
</evidence>
<evidence type="ECO:0000259" key="1">
    <source>
        <dbReference type="PROSITE" id="PS51163"/>
    </source>
</evidence>
<dbReference type="EMBL" id="JAAGVY010000002">
    <property type="protein sequence ID" value="NEN22204.1"/>
    <property type="molecule type" value="Genomic_DNA"/>
</dbReference>
<keyword evidence="3" id="KW-1185">Reference proteome</keyword>
<dbReference type="GO" id="GO:0003725">
    <property type="term" value="F:double-stranded RNA binding"/>
    <property type="evidence" value="ECO:0007669"/>
    <property type="project" value="InterPro"/>
</dbReference>
<dbReference type="PROSITE" id="PS51163">
    <property type="entry name" value="YRDC"/>
    <property type="match status" value="1"/>
</dbReference>
<comment type="caution">
    <text evidence="2">The sequence shown here is derived from an EMBL/GenBank/DDBJ whole genome shotgun (WGS) entry which is preliminary data.</text>
</comment>
<dbReference type="SUPFAM" id="SSF55821">
    <property type="entry name" value="YrdC/RibB"/>
    <property type="match status" value="1"/>
</dbReference>
<name>A0A7K3WL34_9FLAO</name>
<dbReference type="InterPro" id="IPR017945">
    <property type="entry name" value="DHBP_synth_RibB-like_a/b_dom"/>
</dbReference>
<accession>A0A7K3WL34</accession>
<dbReference type="Pfam" id="PF01300">
    <property type="entry name" value="Sua5_yciO_yrdC"/>
    <property type="match status" value="1"/>
</dbReference>
<dbReference type="NCBIfam" id="TIGR00057">
    <property type="entry name" value="L-threonylcarbamoyladenylate synthase"/>
    <property type="match status" value="1"/>
</dbReference>
<reference evidence="2 3" key="1">
    <citation type="submission" date="2020-02" db="EMBL/GenBank/DDBJ databases">
        <title>Out from the shadows clarifying the taxonomy of the family Cryomorphaceae and related taxa by utilizing the GTDB taxonomic framework.</title>
        <authorList>
            <person name="Bowman J.P."/>
        </authorList>
    </citation>
    <scope>NUCLEOTIDE SEQUENCE [LARGE SCALE GENOMIC DNA]</scope>
    <source>
        <strain evidence="2 3">QSSC 1-22</strain>
    </source>
</reference>
<dbReference type="Gene3D" id="3.90.870.10">
    <property type="entry name" value="DHBP synthase"/>
    <property type="match status" value="1"/>
</dbReference>
<dbReference type="PANTHER" id="PTHR42828:SF3">
    <property type="entry name" value="THREONYLCARBAMOYL-AMP SYNTHASE"/>
    <property type="match status" value="1"/>
</dbReference>
<feature type="domain" description="YrdC-like" evidence="1">
    <location>
        <begin position="12"/>
        <end position="199"/>
    </location>
</feature>
<dbReference type="AlphaFoldDB" id="A0A7K3WL34"/>
<dbReference type="Proteomes" id="UP000486602">
    <property type="component" value="Unassembled WGS sequence"/>
</dbReference>
<dbReference type="InterPro" id="IPR006070">
    <property type="entry name" value="Sua5-like_dom"/>
</dbReference>
<proteinExistence type="predicted"/>
<dbReference type="PANTHER" id="PTHR42828">
    <property type="entry name" value="DHBP SYNTHASE RIBB-LIKE ALPHA/BETA DOMAIN-CONTAINING PROTEIN"/>
    <property type="match status" value="1"/>
</dbReference>
<dbReference type="RefSeq" id="WP_163282929.1">
    <property type="nucleotide sequence ID" value="NZ_JAAGVY010000002.1"/>
</dbReference>
<evidence type="ECO:0000313" key="2">
    <source>
        <dbReference type="EMBL" id="NEN22204.1"/>
    </source>
</evidence>
<gene>
    <name evidence="2" type="ORF">G3O08_01635</name>
</gene>